<organism evidence="5">
    <name type="scientific">Curvibacter symbiont subsp. Hydra magnipapillata</name>
    <dbReference type="NCBI Taxonomy" id="667019"/>
    <lineage>
        <taxon>Bacteria</taxon>
        <taxon>Pseudomonadati</taxon>
        <taxon>Pseudomonadota</taxon>
        <taxon>Betaproteobacteria</taxon>
        <taxon>Burkholderiales</taxon>
        <taxon>Comamonadaceae</taxon>
        <taxon>Curvibacter</taxon>
    </lineage>
</organism>
<dbReference type="GO" id="GO:0016853">
    <property type="term" value="F:isomerase activity"/>
    <property type="evidence" value="ECO:0007669"/>
    <property type="project" value="UniProtKB-KW"/>
</dbReference>
<dbReference type="SUPFAM" id="SSF47413">
    <property type="entry name" value="lambda repressor-like DNA-binding domains"/>
    <property type="match status" value="1"/>
</dbReference>
<protein>
    <recommendedName>
        <fullName evidence="4">HTH lacI-type domain-containing protein</fullName>
    </recommendedName>
</protein>
<keyword evidence="1" id="KW-0805">Transcription regulation</keyword>
<dbReference type="Pfam" id="PF00356">
    <property type="entry name" value="LacI"/>
    <property type="match status" value="1"/>
</dbReference>
<dbReference type="CDD" id="cd01392">
    <property type="entry name" value="HTH_LacI"/>
    <property type="match status" value="1"/>
</dbReference>
<proteinExistence type="predicted"/>
<evidence type="ECO:0000313" key="5">
    <source>
        <dbReference type="EMBL" id="CBA30660.1"/>
    </source>
</evidence>
<dbReference type="Pfam" id="PF13377">
    <property type="entry name" value="Peripla_BP_3"/>
    <property type="match status" value="1"/>
</dbReference>
<dbReference type="SMART" id="SM00354">
    <property type="entry name" value="HTH_LACI"/>
    <property type="match status" value="1"/>
</dbReference>
<dbReference type="GO" id="GO:0003700">
    <property type="term" value="F:DNA-binding transcription factor activity"/>
    <property type="evidence" value="ECO:0007669"/>
    <property type="project" value="TreeGrafter"/>
</dbReference>
<keyword evidence="5" id="KW-0413">Isomerase</keyword>
<dbReference type="InterPro" id="IPR000843">
    <property type="entry name" value="HTH_LacI"/>
</dbReference>
<dbReference type="AlphaFoldDB" id="C9YCN7"/>
<name>C9YCN7_CURXX</name>
<accession>C9YCN7</accession>
<dbReference type="InterPro" id="IPR010982">
    <property type="entry name" value="Lambda_DNA-bd_dom_sf"/>
</dbReference>
<gene>
    <name evidence="5" type="ORF">Csp_C24660</name>
</gene>
<sequence>MPMATLSEVARLAGVTTATVSNVLRNTQKVKPATVQKVQEAIAATGYRPNLMARALAEGKSSMVALVLPDINNPFYPEFVRVAERVARHRNYFLMVCNTDERPDIGRAYLHQIAGTLADGVLVLHTGISADDINELKTRRSPIVLASEEQVDLANRIPHVVVNFHRAGEIAGQHLLDLGHQRIGVIVGCGLEGMQLGRLDGFKSALSAAGITLAEPMVRNVSDTVAGGHEATDSLLEQHTDITAIFCTNDLMAYGASQALADRGIRIPQDISLIGITDIQLARDMRPALTTVALGIEQVATISINLLLDLIENPQHEPTIVHVPDPVLVVRASTGPVRSGA</sequence>
<evidence type="ECO:0000256" key="3">
    <source>
        <dbReference type="ARBA" id="ARBA00023163"/>
    </source>
</evidence>
<evidence type="ECO:0000256" key="2">
    <source>
        <dbReference type="ARBA" id="ARBA00023125"/>
    </source>
</evidence>
<dbReference type="InterPro" id="IPR046335">
    <property type="entry name" value="LacI/GalR-like_sensor"/>
</dbReference>
<reference evidence="5" key="1">
    <citation type="journal article" date="2010" name="Nature">
        <title>The Dynamic genome of Hydra.</title>
        <authorList>
            <person name="Chapman J.A."/>
            <person name="Kirkness E.F."/>
            <person name="Simakov O."/>
            <person name="Hampson S.E."/>
            <person name="Mitros T."/>
            <person name="Weinmaier T."/>
            <person name="Rattei T."/>
            <person name="Balasubramanian P.G."/>
            <person name="Borman J."/>
            <person name="Busam D."/>
            <person name="Disbennett K."/>
            <person name="Pfannkoch C."/>
            <person name="Sumin N."/>
            <person name="Sutton G."/>
            <person name="Viswanathan L."/>
            <person name="Walenz B."/>
            <person name="Goodstein D.M."/>
            <person name="Hellsten U."/>
            <person name="Kawashima T."/>
            <person name="Prochnik S.E."/>
            <person name="Putnam N.H."/>
            <person name="Shu S."/>
            <person name="Blumberg B."/>
            <person name="Dana C.E."/>
            <person name="Gee L."/>
            <person name="Kibler D.F."/>
            <person name="Law L."/>
            <person name="Lindgens D."/>
            <person name="Martinez D.E."/>
            <person name="Peng J."/>
            <person name="Wigge P.A."/>
            <person name="Bertulat B."/>
            <person name="Guder C."/>
            <person name="Nakamura Y."/>
            <person name="Ozbek S."/>
            <person name="Watanabe H."/>
            <person name="Khalturin K."/>
            <person name="Hemmrich G."/>
            <person name="Franke A."/>
            <person name="Augustin R."/>
            <person name="Fraune S."/>
            <person name="Hayakawa E."/>
            <person name="Hayakawa S."/>
            <person name="Hirose M."/>
            <person name="Hwang J."/>
            <person name="Ikeo K."/>
            <person name="Nishimiya-Fujisawa C."/>
            <person name="Ogura A."/>
            <person name="Takahashi T."/>
            <person name="Steinmetz P.R."/>
            <person name="Zhang X."/>
            <person name="Aufschnaiter R."/>
            <person name="Eder M.K."/>
            <person name="Gorny A.K."/>
            <person name="Salvenmoser W."/>
            <person name="Heimberg A.M."/>
            <person name="Wheeler B.M."/>
            <person name="Peterson K.J."/>
            <person name="Boettger A."/>
            <person name="Tischler P."/>
            <person name="Wolf A."/>
            <person name="Gojobori T."/>
            <person name="Remington K.A."/>
            <person name="Strausberg R.L."/>
            <person name="Venter J."/>
            <person name="Technau U."/>
            <person name="Hobmayer B."/>
            <person name="Bosch T.C."/>
            <person name="Holstein T.W."/>
            <person name="Fujisawa T."/>
            <person name="Bode H.R."/>
            <person name="David C.N."/>
            <person name="Rokhsar D.S."/>
            <person name="Steele R.E."/>
        </authorList>
    </citation>
    <scope>NUCLEOTIDE SEQUENCE</scope>
</reference>
<dbReference type="Gene3D" id="1.10.260.40">
    <property type="entry name" value="lambda repressor-like DNA-binding domains"/>
    <property type="match status" value="1"/>
</dbReference>
<evidence type="ECO:0000256" key="1">
    <source>
        <dbReference type="ARBA" id="ARBA00023015"/>
    </source>
</evidence>
<dbReference type="EMBL" id="FN543105">
    <property type="protein sequence ID" value="CBA30660.1"/>
    <property type="molecule type" value="Genomic_DNA"/>
</dbReference>
<dbReference type="SUPFAM" id="SSF53822">
    <property type="entry name" value="Periplasmic binding protein-like I"/>
    <property type="match status" value="1"/>
</dbReference>
<keyword evidence="3" id="KW-0804">Transcription</keyword>
<dbReference type="PROSITE" id="PS00356">
    <property type="entry name" value="HTH_LACI_1"/>
    <property type="match status" value="1"/>
</dbReference>
<dbReference type="Gene3D" id="3.40.50.2300">
    <property type="match status" value="2"/>
</dbReference>
<dbReference type="PANTHER" id="PTHR30146:SF109">
    <property type="entry name" value="HTH-TYPE TRANSCRIPTIONAL REGULATOR GALS"/>
    <property type="match status" value="1"/>
</dbReference>
<dbReference type="PANTHER" id="PTHR30146">
    <property type="entry name" value="LACI-RELATED TRANSCRIPTIONAL REPRESSOR"/>
    <property type="match status" value="1"/>
</dbReference>
<dbReference type="PROSITE" id="PS50932">
    <property type="entry name" value="HTH_LACI_2"/>
    <property type="match status" value="1"/>
</dbReference>
<feature type="domain" description="HTH lacI-type" evidence="4">
    <location>
        <begin position="4"/>
        <end position="58"/>
    </location>
</feature>
<dbReference type="CDD" id="cd06267">
    <property type="entry name" value="PBP1_LacI_sugar_binding-like"/>
    <property type="match status" value="1"/>
</dbReference>
<keyword evidence="2" id="KW-0238">DNA-binding</keyword>
<dbReference type="InterPro" id="IPR028082">
    <property type="entry name" value="Peripla_BP_I"/>
</dbReference>
<dbReference type="GO" id="GO:0000976">
    <property type="term" value="F:transcription cis-regulatory region binding"/>
    <property type="evidence" value="ECO:0007669"/>
    <property type="project" value="TreeGrafter"/>
</dbReference>
<evidence type="ECO:0000259" key="4">
    <source>
        <dbReference type="PROSITE" id="PS50932"/>
    </source>
</evidence>